<name>A0A1R0ZTT9_PAELA</name>
<evidence type="ECO:0000256" key="1">
    <source>
        <dbReference type="ARBA" id="ARBA00022857"/>
    </source>
</evidence>
<dbReference type="SUPFAM" id="SSF51735">
    <property type="entry name" value="NAD(P)-binding Rossmann-fold domains"/>
    <property type="match status" value="1"/>
</dbReference>
<dbReference type="Gene3D" id="3.90.180.10">
    <property type="entry name" value="Medium-chain alcohol dehydrogenases, catalytic domain"/>
    <property type="match status" value="1"/>
</dbReference>
<dbReference type="SUPFAM" id="SSF50129">
    <property type="entry name" value="GroES-like"/>
    <property type="match status" value="1"/>
</dbReference>
<evidence type="ECO:0000313" key="4">
    <source>
        <dbReference type="Proteomes" id="UP000187074"/>
    </source>
</evidence>
<protein>
    <submittedName>
        <fullName evidence="3">NADPH:quinone reductase</fullName>
    </submittedName>
</protein>
<organism evidence="3 4">
    <name type="scientific">Paenibacillus lautus</name>
    <name type="common">Bacillus lautus</name>
    <dbReference type="NCBI Taxonomy" id="1401"/>
    <lineage>
        <taxon>Bacteria</taxon>
        <taxon>Bacillati</taxon>
        <taxon>Bacillota</taxon>
        <taxon>Bacilli</taxon>
        <taxon>Bacillales</taxon>
        <taxon>Paenibacillaceae</taxon>
        <taxon>Paenibacillus</taxon>
    </lineage>
</organism>
<accession>A0A1R0ZTT9</accession>
<dbReference type="PANTHER" id="PTHR44154">
    <property type="entry name" value="QUINONE OXIDOREDUCTASE"/>
    <property type="match status" value="1"/>
</dbReference>
<dbReference type="InterPro" id="IPR013154">
    <property type="entry name" value="ADH-like_N"/>
</dbReference>
<reference evidence="3 4" key="1">
    <citation type="submission" date="2016-11" db="EMBL/GenBank/DDBJ databases">
        <title>Paenibacillus species isolates.</title>
        <authorList>
            <person name="Beno S.M."/>
        </authorList>
    </citation>
    <scope>NUCLEOTIDE SEQUENCE [LARGE SCALE GENOMIC DNA]</scope>
    <source>
        <strain evidence="3 4">FSL F4-0100</strain>
    </source>
</reference>
<keyword evidence="1" id="KW-0521">NADP</keyword>
<dbReference type="Pfam" id="PF08240">
    <property type="entry name" value="ADH_N"/>
    <property type="match status" value="1"/>
</dbReference>
<dbReference type="InterPro" id="IPR036291">
    <property type="entry name" value="NAD(P)-bd_dom_sf"/>
</dbReference>
<feature type="non-terminal residue" evidence="3">
    <location>
        <position position="1"/>
    </location>
</feature>
<dbReference type="EMBL" id="MRTF01000063">
    <property type="protein sequence ID" value="OME76633.1"/>
    <property type="molecule type" value="Genomic_DNA"/>
</dbReference>
<dbReference type="Proteomes" id="UP000187074">
    <property type="component" value="Unassembled WGS sequence"/>
</dbReference>
<feature type="domain" description="Alcohol dehydrogenase-like N-terminal" evidence="2">
    <location>
        <begin position="2"/>
        <end position="58"/>
    </location>
</feature>
<dbReference type="RefSeq" id="WP_179090763.1">
    <property type="nucleotide sequence ID" value="NZ_MRTF01000063.1"/>
</dbReference>
<dbReference type="InterPro" id="IPR011032">
    <property type="entry name" value="GroES-like_sf"/>
</dbReference>
<evidence type="ECO:0000313" key="3">
    <source>
        <dbReference type="EMBL" id="OME76633.1"/>
    </source>
</evidence>
<dbReference type="InterPro" id="IPR051603">
    <property type="entry name" value="Zinc-ADH_QOR/CCCR"/>
</dbReference>
<dbReference type="AlphaFoldDB" id="A0A1R0ZTT9"/>
<dbReference type="STRING" id="1401.BK123_34610"/>
<evidence type="ECO:0000259" key="2">
    <source>
        <dbReference type="Pfam" id="PF08240"/>
    </source>
</evidence>
<sequence>RDLLVRVKAVAVNPVDYKVRSPKEKVENNPKILGWDVAGIVEEVGPDCTLFQPGDEVYYAGDITRQGGNSEFHLVDERIVGKKPRSLDFAQAAALPLTTITAYEALFDRMNISRDSNENKNKTLLIIGAAGGVGSIAIQLA</sequence>
<dbReference type="PANTHER" id="PTHR44154:SF1">
    <property type="entry name" value="QUINONE OXIDOREDUCTASE"/>
    <property type="match status" value="1"/>
</dbReference>
<gene>
    <name evidence="3" type="ORF">BK123_34610</name>
</gene>
<feature type="non-terminal residue" evidence="3">
    <location>
        <position position="141"/>
    </location>
</feature>
<dbReference type="Gene3D" id="3.40.50.720">
    <property type="entry name" value="NAD(P)-binding Rossmann-like Domain"/>
    <property type="match status" value="1"/>
</dbReference>
<comment type="caution">
    <text evidence="3">The sequence shown here is derived from an EMBL/GenBank/DDBJ whole genome shotgun (WGS) entry which is preliminary data.</text>
</comment>
<proteinExistence type="predicted"/>